<comment type="caution">
    <text evidence="1">The sequence shown here is derived from an EMBL/GenBank/DDBJ whole genome shotgun (WGS) entry which is preliminary data.</text>
</comment>
<proteinExistence type="predicted"/>
<sequence length="62" mass="6789">MPRLTRSPAAGSTATGNCRLRPTFCNPWTGPFHHFRAGTVALLELIGILPEHAWFGGCRKLV</sequence>
<organism evidence="1 2">
    <name type="scientific">Streptomyces fulvorobeus</name>
    <dbReference type="NCBI Taxonomy" id="284028"/>
    <lineage>
        <taxon>Bacteria</taxon>
        <taxon>Bacillati</taxon>
        <taxon>Actinomycetota</taxon>
        <taxon>Actinomycetes</taxon>
        <taxon>Kitasatosporales</taxon>
        <taxon>Streptomycetaceae</taxon>
        <taxon>Streptomyces</taxon>
    </lineage>
</organism>
<dbReference type="Proteomes" id="UP000498980">
    <property type="component" value="Unassembled WGS sequence"/>
</dbReference>
<protein>
    <submittedName>
        <fullName evidence="1">Uncharacterized protein</fullName>
    </submittedName>
</protein>
<name>A0A7J0C4D3_9ACTN</name>
<reference evidence="1 2" key="1">
    <citation type="submission" date="2020-05" db="EMBL/GenBank/DDBJ databases">
        <title>Whole genome shotgun sequence of Streptomyces fulvorobeus NBRC 15897.</title>
        <authorList>
            <person name="Komaki H."/>
            <person name="Tamura T."/>
        </authorList>
    </citation>
    <scope>NUCLEOTIDE SEQUENCE [LARGE SCALE GENOMIC DNA]</scope>
    <source>
        <strain evidence="1 2">NBRC 15897</strain>
    </source>
</reference>
<evidence type="ECO:0000313" key="2">
    <source>
        <dbReference type="Proteomes" id="UP000498980"/>
    </source>
</evidence>
<evidence type="ECO:0000313" key="1">
    <source>
        <dbReference type="EMBL" id="GFM97385.1"/>
    </source>
</evidence>
<dbReference type="EMBL" id="BLWC01000001">
    <property type="protein sequence ID" value="GFM97385.1"/>
    <property type="molecule type" value="Genomic_DNA"/>
</dbReference>
<gene>
    <name evidence="1" type="ORF">Sfulv_21960</name>
</gene>
<keyword evidence="2" id="KW-1185">Reference proteome</keyword>
<accession>A0A7J0C4D3</accession>
<dbReference type="AlphaFoldDB" id="A0A7J0C4D3"/>